<dbReference type="Proteomes" id="UP000184509">
    <property type="component" value="Unassembled WGS sequence"/>
</dbReference>
<dbReference type="AlphaFoldDB" id="A0A1M5GZ21"/>
<feature type="transmembrane region" description="Helical" evidence="1">
    <location>
        <begin position="102"/>
        <end position="124"/>
    </location>
</feature>
<dbReference type="EMBL" id="FQTV01000023">
    <property type="protein sequence ID" value="SHG08961.1"/>
    <property type="molecule type" value="Genomic_DNA"/>
</dbReference>
<keyword evidence="1" id="KW-1133">Transmembrane helix</keyword>
<proteinExistence type="predicted"/>
<feature type="transmembrane region" description="Helical" evidence="1">
    <location>
        <begin position="67"/>
        <end position="90"/>
    </location>
</feature>
<protein>
    <submittedName>
        <fullName evidence="2">Uncharacterized protein</fullName>
    </submittedName>
</protein>
<accession>A0A1M5GZ21</accession>
<dbReference type="STRING" id="1297750.SAMN05444405_1236"/>
<name>A0A1M5GZ21_9BACE</name>
<reference evidence="3" key="1">
    <citation type="submission" date="2016-11" db="EMBL/GenBank/DDBJ databases">
        <authorList>
            <person name="Varghese N."/>
            <person name="Submissions S."/>
        </authorList>
    </citation>
    <scope>NUCLEOTIDE SEQUENCE [LARGE SCALE GENOMIC DNA]</scope>
    <source>
        <strain evidence="3">DSM 26991</strain>
    </source>
</reference>
<evidence type="ECO:0000313" key="2">
    <source>
        <dbReference type="EMBL" id="SHG08961.1"/>
    </source>
</evidence>
<organism evidence="2 3">
    <name type="scientific">Bacteroides luti</name>
    <dbReference type="NCBI Taxonomy" id="1297750"/>
    <lineage>
        <taxon>Bacteria</taxon>
        <taxon>Pseudomonadati</taxon>
        <taxon>Bacteroidota</taxon>
        <taxon>Bacteroidia</taxon>
        <taxon>Bacteroidales</taxon>
        <taxon>Bacteroidaceae</taxon>
        <taxon>Bacteroides</taxon>
    </lineage>
</organism>
<evidence type="ECO:0000256" key="1">
    <source>
        <dbReference type="SAM" id="Phobius"/>
    </source>
</evidence>
<sequence>MKSSSFEMLILSIFLLFMAAVGFFVFLFTGDIDVFFPALAAASGAAFVLAVRARVWDKKKIIELDQNRYWVMALLILAILECIFLYLIYISQNAYIMSISDFLIKWIRPFVFIIPIWILTLYNLRK</sequence>
<keyword evidence="1" id="KW-0812">Transmembrane</keyword>
<evidence type="ECO:0000313" key="3">
    <source>
        <dbReference type="Proteomes" id="UP000184509"/>
    </source>
</evidence>
<feature type="transmembrane region" description="Helical" evidence="1">
    <location>
        <begin position="34"/>
        <end position="55"/>
    </location>
</feature>
<feature type="transmembrane region" description="Helical" evidence="1">
    <location>
        <begin position="9"/>
        <end position="28"/>
    </location>
</feature>
<keyword evidence="1" id="KW-0472">Membrane</keyword>
<gene>
    <name evidence="2" type="ORF">SAMN05444405_1236</name>
</gene>
<keyword evidence="3" id="KW-1185">Reference proteome</keyword>